<reference evidence="2" key="1">
    <citation type="submission" date="2020-01" db="EMBL/GenBank/DDBJ databases">
        <authorList>
            <person name="Paul T."/>
            <person name="Suzuki N."/>
            <person name="Kondo H."/>
        </authorList>
    </citation>
    <scope>NUCLEOTIDE SEQUENCE</scope>
    <source>
        <strain evidence="2">W129</strain>
    </source>
</reference>
<keyword evidence="1" id="KW-0472">Membrane</keyword>
<dbReference type="Pfam" id="PF25666">
    <property type="entry name" value="Partiti_capsid"/>
    <property type="match status" value="1"/>
</dbReference>
<keyword evidence="1" id="KW-1133">Transmembrane helix</keyword>
<name>A0A6F8QGQ2_9VIRU</name>
<feature type="transmembrane region" description="Helical" evidence="1">
    <location>
        <begin position="54"/>
        <end position="73"/>
    </location>
</feature>
<accession>A0A6F8QGQ2</accession>
<feature type="transmembrane region" description="Helical" evidence="1">
    <location>
        <begin position="85"/>
        <end position="107"/>
    </location>
</feature>
<protein>
    <submittedName>
        <fullName evidence="2">Capsid protein</fullName>
    </submittedName>
</protein>
<organism evidence="2">
    <name type="scientific">Rosellinia necatrix partitivirus 25</name>
    <dbReference type="NCBI Taxonomy" id="2699393"/>
    <lineage>
        <taxon>Viruses</taxon>
        <taxon>Riboviria</taxon>
        <taxon>Orthornavirae</taxon>
        <taxon>Pisuviricota</taxon>
        <taxon>Duplopiviricetes</taxon>
        <taxon>Durnavirales</taxon>
        <taxon>Partitiviridae</taxon>
    </lineage>
</organism>
<evidence type="ECO:0000313" key="2">
    <source>
        <dbReference type="EMBL" id="BBU59859.1"/>
    </source>
</evidence>
<sequence length="642" mass="71756">MSSLANKLSNNAQKVKKFSTNITFNEVKTPVPTDDFVARFRANTAARLDSANEFIINVLPNMVTILCFILFHVNQLVPALEASKHAKISAATFTAYCLAIVYAHIFANDAYVRPVPSQHAYEWLNNAKKNDFIEFMLTLPVPEFLEPLLTKLTATSTERRANVAFVPSPAGFFYSMHFGRIFPIAMFTHLHDVAAEMPSNSSPSATMSDYFLRPLYTITTLMTGVTNFSASSAHFLGTWFLSGGTAAASQSSYGSKLEQLFQSVFNPVLFRDYQRRSTLASIALAAPTFADRFMNFYDFVFSCSSRTATMNLAELKVVFQSIASAMNGNIPTKKDLATFISSSTGIEILDHGYSVSRLPTFHHSRTFPVTMTTRPARVSAEDFSSAIRFLRTPTEANMPTRIDYPTITGTCQTDRQHRVTLSNFTNPFNRIHSDNSGQQVPRFSDFITFSEDTHVYPKVYVMSIGSSTVDAWKSTAFGFVIETNDLDGTVIPVPNTELNLGIENTWFADSAIPVRYCFWQISFDVQATTSFAFALKRTIAPRQTRFPAASLIADRLKINLPRMNARGATLTNNNPFVGLTQVDRVNWPQMVQSFFGFRTADRRSRSTNDDQIPDLANGRFLVWSPYTYVGVEGENDYESAIC</sequence>
<gene>
    <name evidence="2" type="primary">Cp</name>
</gene>
<evidence type="ECO:0000256" key="1">
    <source>
        <dbReference type="SAM" id="Phobius"/>
    </source>
</evidence>
<reference evidence="2" key="2">
    <citation type="submission" date="2020-03" db="EMBL/GenBank/DDBJ databases">
        <title>Diverse partitiviruses from the phytopathogenic fungus, Rosellinia necatrix.</title>
        <authorList>
            <person name="Telengech P."/>
            <person name="Hisano S."/>
            <person name="Mugambi C."/>
            <person name="Hyodo K."/>
            <person name="Arjona J."/>
            <person name="Lopez C."/>
            <person name="Kanematsu S."/>
            <person name="Kondo H."/>
            <person name="Suzuki N."/>
        </authorList>
    </citation>
    <scope>NUCLEOTIDE SEQUENCE</scope>
    <source>
        <strain evidence="2">W129</strain>
    </source>
</reference>
<keyword evidence="1" id="KW-0812">Transmembrane</keyword>
<dbReference type="EMBL" id="LC517399">
    <property type="protein sequence ID" value="BBU59859.1"/>
    <property type="molecule type" value="Genomic_RNA"/>
</dbReference>
<proteinExistence type="predicted"/>
<dbReference type="InterPro" id="IPR058242">
    <property type="entry name" value="Capsid_partitivirus"/>
</dbReference>